<feature type="transmembrane region" description="Helical" evidence="14">
    <location>
        <begin position="151"/>
        <end position="172"/>
    </location>
</feature>
<dbReference type="Gene3D" id="3.30.565.10">
    <property type="entry name" value="Histidine kinase-like ATPase, C-terminal domain"/>
    <property type="match status" value="1"/>
</dbReference>
<evidence type="ECO:0000256" key="1">
    <source>
        <dbReference type="ARBA" id="ARBA00000085"/>
    </source>
</evidence>
<dbReference type="InterPro" id="IPR003661">
    <property type="entry name" value="HisK_dim/P_dom"/>
</dbReference>
<feature type="domain" description="HAMP" evidence="16">
    <location>
        <begin position="176"/>
        <end position="225"/>
    </location>
</feature>
<evidence type="ECO:0000256" key="7">
    <source>
        <dbReference type="ARBA" id="ARBA00022692"/>
    </source>
</evidence>
<keyword evidence="9 17" id="KW-0418">Kinase</keyword>
<comment type="subcellular location">
    <subcellularLocation>
        <location evidence="2">Cell membrane</location>
        <topology evidence="2">Multi-pass membrane protein</topology>
    </subcellularLocation>
</comment>
<dbReference type="SUPFAM" id="SSF55874">
    <property type="entry name" value="ATPase domain of HSP90 chaperone/DNA topoisomerase II/histidine kinase"/>
    <property type="match status" value="1"/>
</dbReference>
<dbReference type="PANTHER" id="PTHR45528:SF1">
    <property type="entry name" value="SENSOR HISTIDINE KINASE CPXA"/>
    <property type="match status" value="1"/>
</dbReference>
<dbReference type="PANTHER" id="PTHR45528">
    <property type="entry name" value="SENSOR HISTIDINE KINASE CPXA"/>
    <property type="match status" value="1"/>
</dbReference>
<keyword evidence="11 14" id="KW-1133">Transmembrane helix</keyword>
<dbReference type="CDD" id="cd00082">
    <property type="entry name" value="HisKA"/>
    <property type="match status" value="1"/>
</dbReference>
<dbReference type="GO" id="GO:0016301">
    <property type="term" value="F:kinase activity"/>
    <property type="evidence" value="ECO:0007669"/>
    <property type="project" value="UniProtKB-KW"/>
</dbReference>
<evidence type="ECO:0000256" key="13">
    <source>
        <dbReference type="ARBA" id="ARBA00023136"/>
    </source>
</evidence>
<keyword evidence="4" id="KW-1003">Cell membrane</keyword>
<dbReference type="InterPro" id="IPR005467">
    <property type="entry name" value="His_kinase_dom"/>
</dbReference>
<evidence type="ECO:0000313" key="17">
    <source>
        <dbReference type="EMBL" id="MBP1855273.1"/>
    </source>
</evidence>
<dbReference type="Pfam" id="PF14501">
    <property type="entry name" value="HATPase_c_5"/>
    <property type="match status" value="1"/>
</dbReference>
<evidence type="ECO:0000256" key="9">
    <source>
        <dbReference type="ARBA" id="ARBA00022777"/>
    </source>
</evidence>
<comment type="catalytic activity">
    <reaction evidence="1">
        <text>ATP + protein L-histidine = ADP + protein N-phospho-L-histidine.</text>
        <dbReference type="EC" id="2.7.13.3"/>
    </reaction>
</comment>
<dbReference type="Gene3D" id="6.10.340.10">
    <property type="match status" value="1"/>
</dbReference>
<evidence type="ECO:0000313" key="18">
    <source>
        <dbReference type="Proteomes" id="UP000767291"/>
    </source>
</evidence>
<keyword evidence="10" id="KW-0067">ATP-binding</keyword>
<accession>A0ABS4EBE7</accession>
<dbReference type="EC" id="2.7.13.3" evidence="3"/>
<keyword evidence="7 14" id="KW-0812">Transmembrane</keyword>
<dbReference type="EMBL" id="JAGGJX010000002">
    <property type="protein sequence ID" value="MBP1855273.1"/>
    <property type="molecule type" value="Genomic_DNA"/>
</dbReference>
<keyword evidence="12" id="KW-0902">Two-component regulatory system</keyword>
<proteinExistence type="predicted"/>
<sequence>MIKHLKPSRLGWKILFYIVVSVIVAFMLNVPFYNMLENTVTKAAEEKHYLQSRLTRLVDDLQLYIDDNELKSSDGDMLSYWNDDKWYVYMNIHKDKKILYDTVNYPKKISDEDEQRELQNNDLMNNYSLKFKDTTATVTITAFFNVRYQNFINAASVAFLAIAFISTFLLLFSKNIKYIKKIEQGIKIAESGSLEYRIPVKGNDELSSLAKSINEMSGVITDQLLLESEMRQKNRDMVTSISHDIRTPLTSVICYLDLIADEKYSDREQLDKYIENARLNAYQIKNLSENLFIHFVSSPEDIDYEIKRINANEFIFQLILDTTFDLEENNFEVNVKNELHKQIHIDIDITQFRRIFTNICSNIIKYADKNAPIEFSASMTKNFLLIKQSNQVSKSNDQSESFGIGIKNCKEIVKNHNGFLNIFKDEKEFLVEIGIPISSTGD</sequence>
<feature type="transmembrane region" description="Helical" evidence="14">
    <location>
        <begin position="12"/>
        <end position="33"/>
    </location>
</feature>
<gene>
    <name evidence="17" type="ORF">J2Z43_001666</name>
</gene>
<dbReference type="PROSITE" id="PS50885">
    <property type="entry name" value="HAMP"/>
    <property type="match status" value="1"/>
</dbReference>
<evidence type="ECO:0000256" key="10">
    <source>
        <dbReference type="ARBA" id="ARBA00022840"/>
    </source>
</evidence>
<protein>
    <recommendedName>
        <fullName evidence="3">histidine kinase</fullName>
        <ecNumber evidence="3">2.7.13.3</ecNumber>
    </recommendedName>
</protein>
<evidence type="ECO:0000256" key="11">
    <source>
        <dbReference type="ARBA" id="ARBA00022989"/>
    </source>
</evidence>
<evidence type="ECO:0000256" key="5">
    <source>
        <dbReference type="ARBA" id="ARBA00022553"/>
    </source>
</evidence>
<dbReference type="InterPro" id="IPR050398">
    <property type="entry name" value="HssS/ArlS-like"/>
</dbReference>
<keyword evidence="13 14" id="KW-0472">Membrane</keyword>
<dbReference type="PROSITE" id="PS50109">
    <property type="entry name" value="HIS_KIN"/>
    <property type="match status" value="1"/>
</dbReference>
<dbReference type="Proteomes" id="UP000767291">
    <property type="component" value="Unassembled WGS sequence"/>
</dbReference>
<evidence type="ECO:0000256" key="8">
    <source>
        <dbReference type="ARBA" id="ARBA00022741"/>
    </source>
</evidence>
<dbReference type="InterPro" id="IPR003660">
    <property type="entry name" value="HAMP_dom"/>
</dbReference>
<keyword evidence="18" id="KW-1185">Reference proteome</keyword>
<dbReference type="InterPro" id="IPR036097">
    <property type="entry name" value="HisK_dim/P_sf"/>
</dbReference>
<comment type="caution">
    <text evidence="17">The sequence shown here is derived from an EMBL/GenBank/DDBJ whole genome shotgun (WGS) entry which is preliminary data.</text>
</comment>
<dbReference type="InterPro" id="IPR032834">
    <property type="entry name" value="NatK-like_C"/>
</dbReference>
<dbReference type="SMART" id="SM00388">
    <property type="entry name" value="HisKA"/>
    <property type="match status" value="1"/>
</dbReference>
<feature type="domain" description="Histidine kinase" evidence="15">
    <location>
        <begin position="240"/>
        <end position="439"/>
    </location>
</feature>
<keyword evidence="8" id="KW-0547">Nucleotide-binding</keyword>
<keyword evidence="6" id="KW-0808">Transferase</keyword>
<evidence type="ECO:0000256" key="4">
    <source>
        <dbReference type="ARBA" id="ARBA00022475"/>
    </source>
</evidence>
<evidence type="ECO:0000256" key="6">
    <source>
        <dbReference type="ARBA" id="ARBA00022679"/>
    </source>
</evidence>
<evidence type="ECO:0000256" key="2">
    <source>
        <dbReference type="ARBA" id="ARBA00004651"/>
    </source>
</evidence>
<evidence type="ECO:0000256" key="14">
    <source>
        <dbReference type="SAM" id="Phobius"/>
    </source>
</evidence>
<evidence type="ECO:0000256" key="3">
    <source>
        <dbReference type="ARBA" id="ARBA00012438"/>
    </source>
</evidence>
<evidence type="ECO:0000259" key="16">
    <source>
        <dbReference type="PROSITE" id="PS50885"/>
    </source>
</evidence>
<name>A0ABS4EBE7_9FIRM</name>
<dbReference type="Pfam" id="PF00512">
    <property type="entry name" value="HisKA"/>
    <property type="match status" value="1"/>
</dbReference>
<dbReference type="InterPro" id="IPR036890">
    <property type="entry name" value="HATPase_C_sf"/>
</dbReference>
<dbReference type="CDD" id="cd06225">
    <property type="entry name" value="HAMP"/>
    <property type="match status" value="1"/>
</dbReference>
<evidence type="ECO:0000256" key="12">
    <source>
        <dbReference type="ARBA" id="ARBA00023012"/>
    </source>
</evidence>
<dbReference type="Pfam" id="PF00672">
    <property type="entry name" value="HAMP"/>
    <property type="match status" value="1"/>
</dbReference>
<dbReference type="Gene3D" id="1.10.287.130">
    <property type="match status" value="1"/>
</dbReference>
<dbReference type="SMART" id="SM00304">
    <property type="entry name" value="HAMP"/>
    <property type="match status" value="1"/>
</dbReference>
<evidence type="ECO:0000259" key="15">
    <source>
        <dbReference type="PROSITE" id="PS50109"/>
    </source>
</evidence>
<dbReference type="SUPFAM" id="SSF47384">
    <property type="entry name" value="Homodimeric domain of signal transducing histidine kinase"/>
    <property type="match status" value="1"/>
</dbReference>
<keyword evidence="5" id="KW-0597">Phosphoprotein</keyword>
<reference evidence="17 18" key="1">
    <citation type="submission" date="2021-03" db="EMBL/GenBank/DDBJ databases">
        <title>Genomic Encyclopedia of Type Strains, Phase IV (KMG-IV): sequencing the most valuable type-strain genomes for metagenomic binning, comparative biology and taxonomic classification.</title>
        <authorList>
            <person name="Goeker M."/>
        </authorList>
    </citation>
    <scope>NUCLEOTIDE SEQUENCE [LARGE SCALE GENOMIC DNA]</scope>
    <source>
        <strain evidence="17 18">DSM 1289</strain>
    </source>
</reference>
<dbReference type="RefSeq" id="WP_209456717.1">
    <property type="nucleotide sequence ID" value="NZ_BAAACS010000002.1"/>
</dbReference>
<organism evidence="17 18">
    <name type="scientific">Metaclostridioides mangenotii</name>
    <dbReference type="NCBI Taxonomy" id="1540"/>
    <lineage>
        <taxon>Bacteria</taxon>
        <taxon>Bacillati</taxon>
        <taxon>Bacillota</taxon>
        <taxon>Clostridia</taxon>
        <taxon>Peptostreptococcales</taxon>
        <taxon>Peptostreptococcaceae</taxon>
        <taxon>Metaclostridioides</taxon>
    </lineage>
</organism>